<keyword evidence="1" id="KW-0812">Transmembrane</keyword>
<feature type="transmembrane region" description="Helical" evidence="1">
    <location>
        <begin position="310"/>
        <end position="333"/>
    </location>
</feature>
<evidence type="ECO:0000313" key="2">
    <source>
        <dbReference type="EMBL" id="KJL18540.1"/>
    </source>
</evidence>
<gene>
    <name evidence="2" type="ORF">RN51_03376</name>
</gene>
<accession>A0A0F0KEF5</accession>
<proteinExistence type="predicted"/>
<comment type="caution">
    <text evidence="2">The sequence shown here is derived from an EMBL/GenBank/DDBJ whole genome shotgun (WGS) entry which is preliminary data.</text>
</comment>
<feature type="transmembrane region" description="Helical" evidence="1">
    <location>
        <begin position="20"/>
        <end position="42"/>
    </location>
</feature>
<dbReference type="RefSeq" id="WP_231579333.1">
    <property type="nucleotide sequence ID" value="NZ_JYIV01000030.1"/>
</dbReference>
<keyword evidence="1" id="KW-1133">Transmembrane helix</keyword>
<organism evidence="2 3">
    <name type="scientific">Microbacterium oxydans</name>
    <dbReference type="NCBI Taxonomy" id="82380"/>
    <lineage>
        <taxon>Bacteria</taxon>
        <taxon>Bacillati</taxon>
        <taxon>Actinomycetota</taxon>
        <taxon>Actinomycetes</taxon>
        <taxon>Micrococcales</taxon>
        <taxon>Microbacteriaceae</taxon>
        <taxon>Microbacterium</taxon>
    </lineage>
</organism>
<sequence length="335" mass="36748">MTSFSTDQDTPPASDRGWGALTLVASSIATLVIVGAVAFYLLPVGLALSGTTLVCAQVVTMLLGAALVAWSTLSIRRHRRRRTALAEIAATLGWKYRADIGDRPWGGSIDEQVDRGDRTAQDHLDARHGAIPFDSVERTFVVGDREGATMHTVRAVRIPLPSEAPRITLRSRRGGGVLSVLPRRPTGRARIRLEGDFSDVFDVSVPTGYETDALYVLTPDLMAILVDESADLDLEIVDSTLHVYFPAIDLTEGAELRRFLTVIAALHDRFGRRTLLYRDDAAAPLDAETYRRDGDTLADRARRVDTRTRWWPVIAAVATPLVPMLIAVVWLRIAG</sequence>
<evidence type="ECO:0000313" key="3">
    <source>
        <dbReference type="Proteomes" id="UP000033725"/>
    </source>
</evidence>
<reference evidence="2 3" key="1">
    <citation type="submission" date="2015-02" db="EMBL/GenBank/DDBJ databases">
        <title>Draft genome sequences of ten Microbacterium spp. with emphasis on heavy metal contaminated environments.</title>
        <authorList>
            <person name="Corretto E."/>
        </authorList>
    </citation>
    <scope>NUCLEOTIDE SEQUENCE [LARGE SCALE GENOMIC DNA]</scope>
    <source>
        <strain evidence="2 3">BEL163</strain>
    </source>
</reference>
<protein>
    <submittedName>
        <fullName evidence="2">Uncharacterized protein</fullName>
    </submittedName>
</protein>
<name>A0A0F0KEF5_9MICO</name>
<dbReference type="Proteomes" id="UP000033725">
    <property type="component" value="Unassembled WGS sequence"/>
</dbReference>
<dbReference type="PATRIC" id="fig|82380.10.peg.3383"/>
<dbReference type="EMBL" id="JYIV01000030">
    <property type="protein sequence ID" value="KJL18540.1"/>
    <property type="molecule type" value="Genomic_DNA"/>
</dbReference>
<evidence type="ECO:0000256" key="1">
    <source>
        <dbReference type="SAM" id="Phobius"/>
    </source>
</evidence>
<dbReference type="AlphaFoldDB" id="A0A0F0KEF5"/>
<keyword evidence="1" id="KW-0472">Membrane</keyword>
<feature type="transmembrane region" description="Helical" evidence="1">
    <location>
        <begin position="48"/>
        <end position="73"/>
    </location>
</feature>